<name>A0ABR7XU76_9SPHI</name>
<gene>
    <name evidence="1" type="ORF">H8B21_13545</name>
</gene>
<reference evidence="1 2" key="1">
    <citation type="submission" date="2020-08" db="EMBL/GenBank/DDBJ databases">
        <title>Sphingobacterium sp. DN00404 isolated from aquaculture water.</title>
        <authorList>
            <person name="Zhang M."/>
        </authorList>
    </citation>
    <scope>NUCLEOTIDE SEQUENCE [LARGE SCALE GENOMIC DNA]</scope>
    <source>
        <strain evidence="1 2">KCTC 42746</strain>
    </source>
</reference>
<keyword evidence="2" id="KW-1185">Reference proteome</keyword>
<evidence type="ECO:0000313" key="1">
    <source>
        <dbReference type="EMBL" id="MBD1422596.1"/>
    </source>
</evidence>
<accession>A0ABR7XU76</accession>
<dbReference type="RefSeq" id="WP_190314308.1">
    <property type="nucleotide sequence ID" value="NZ_JACNYL010000003.1"/>
</dbReference>
<comment type="caution">
    <text evidence="1">The sequence shown here is derived from an EMBL/GenBank/DDBJ whole genome shotgun (WGS) entry which is preliminary data.</text>
</comment>
<sequence length="74" mass="8514">MQLFTQAKNTLSTLKEKPFKLKKDMQLLFESNLKTITGLQLIKSEFIIKGQRFDTVAYDPDSKAFISLIAFINN</sequence>
<protein>
    <submittedName>
        <fullName evidence="1">Uncharacterized protein</fullName>
    </submittedName>
</protein>
<dbReference type="Proteomes" id="UP000651112">
    <property type="component" value="Unassembled WGS sequence"/>
</dbReference>
<proteinExistence type="predicted"/>
<organism evidence="1 2">
    <name type="scientific">Sphingobacterium chuzhouense</name>
    <dbReference type="NCBI Taxonomy" id="1742264"/>
    <lineage>
        <taxon>Bacteria</taxon>
        <taxon>Pseudomonadati</taxon>
        <taxon>Bacteroidota</taxon>
        <taxon>Sphingobacteriia</taxon>
        <taxon>Sphingobacteriales</taxon>
        <taxon>Sphingobacteriaceae</taxon>
        <taxon>Sphingobacterium</taxon>
    </lineage>
</organism>
<evidence type="ECO:0000313" key="2">
    <source>
        <dbReference type="Proteomes" id="UP000651112"/>
    </source>
</evidence>
<dbReference type="EMBL" id="JACNYL010000003">
    <property type="protein sequence ID" value="MBD1422596.1"/>
    <property type="molecule type" value="Genomic_DNA"/>
</dbReference>